<reference evidence="1" key="1">
    <citation type="submission" date="2023-04" db="EMBL/GenBank/DDBJ databases">
        <title>Draft Genome sequencing of Naganishia species isolated from polar environments using Oxford Nanopore Technology.</title>
        <authorList>
            <person name="Leo P."/>
            <person name="Venkateswaran K."/>
        </authorList>
    </citation>
    <scope>NUCLEOTIDE SEQUENCE</scope>
    <source>
        <strain evidence="1">DBVPG 5303</strain>
    </source>
</reference>
<dbReference type="Proteomes" id="UP001234202">
    <property type="component" value="Unassembled WGS sequence"/>
</dbReference>
<protein>
    <submittedName>
        <fullName evidence="1">Uncharacterized protein</fullName>
    </submittedName>
</protein>
<keyword evidence="2" id="KW-1185">Reference proteome</keyword>
<dbReference type="EMBL" id="JASBWV010000016">
    <property type="protein sequence ID" value="KAJ9121919.1"/>
    <property type="molecule type" value="Genomic_DNA"/>
</dbReference>
<organism evidence="1 2">
    <name type="scientific">Naganishia onofrii</name>
    <dbReference type="NCBI Taxonomy" id="1851511"/>
    <lineage>
        <taxon>Eukaryota</taxon>
        <taxon>Fungi</taxon>
        <taxon>Dikarya</taxon>
        <taxon>Basidiomycota</taxon>
        <taxon>Agaricomycotina</taxon>
        <taxon>Tremellomycetes</taxon>
        <taxon>Filobasidiales</taxon>
        <taxon>Filobasidiaceae</taxon>
        <taxon>Naganishia</taxon>
    </lineage>
</organism>
<name>A0ACC2XEU7_9TREE</name>
<comment type="caution">
    <text evidence="1">The sequence shown here is derived from an EMBL/GenBank/DDBJ whole genome shotgun (WGS) entry which is preliminary data.</text>
</comment>
<gene>
    <name evidence="1" type="ORF">QFC24_004501</name>
</gene>
<accession>A0ACC2XEU7</accession>
<sequence>MSETINAPQPDLPNIAIIAPPLQEPDLGPLPAATRPLSAQIRAGKLTAKKALRIIRRNLLKMGVGILMTFSLQRDRRGNFVAGHTAPNMSISNEMVLARREQAQPPDPETMWFDDIVDQITHLVEGMPRNTRMKLEIKRTDPDRFDWTSDHPDVNSGHAQISMLPSLEERQHRTGMHLVDWALDVMSSAVGAMPISTQLVLEIKRHVNGDWEVNPDRRTDGRTFDWRQPELDVTWIAREASKWRDHAESLRRGNEMMLTITRMEDMYIWSTNIPRLGAGIGGQTSLSDSSA</sequence>
<evidence type="ECO:0000313" key="1">
    <source>
        <dbReference type="EMBL" id="KAJ9121919.1"/>
    </source>
</evidence>
<proteinExistence type="predicted"/>
<evidence type="ECO:0000313" key="2">
    <source>
        <dbReference type="Proteomes" id="UP001234202"/>
    </source>
</evidence>